<dbReference type="InterPro" id="IPR011333">
    <property type="entry name" value="SKP1/BTB/POZ_sf"/>
</dbReference>
<feature type="domain" description="BTB" evidence="5">
    <location>
        <begin position="32"/>
        <end position="98"/>
    </location>
</feature>
<sequence length="481" mass="53263">MDPQQQFCLKWNSFGSNLVTTFDSLFKSESLTDVTLFCEGVTFKAHKLILAACSKHFQDLFEAAPHCPSVLVILDGTSSSNMSALLEFMYKGEVHVSHESLSSFLKAAECLQVKGLSIEHEKLAAAQTQQQQQQQQQQGQHVPGSSERELPGSESPRGGKSKCSSSIPTSNGSLKDERESSERERGEMLPPSTSSPYTPPVLSPYMHHAYMVAHYEQRVPPSGSYAESGPRKRHHRSPSDPLRNSSSSSGGRASVLRDGSKLERDSPLSLAYHQPSASPQPPPYQSPRYETSSADAPPTPTPVTSVAFDRSAAVESDTPPDHWRTSSCPEDLSVKVEPPGSDRGVKSEWGYNTETTNAPPENQPPDIMSTTNVWNTSATKMSNAHKGAATATTPDGKKLQCPFCERLYGYETNLRAHIRQRHQGIRVPCPFCSRTFTRNNTVRRHIAREHKTELSLKAFQPAQNALRVLRRREHSRQSRKL</sequence>
<dbReference type="SUPFAM" id="SSF54695">
    <property type="entry name" value="POZ domain"/>
    <property type="match status" value="1"/>
</dbReference>
<protein>
    <recommendedName>
        <fullName evidence="9">BTB domain-containing protein</fullName>
    </recommendedName>
</protein>
<evidence type="ECO:0000313" key="8">
    <source>
        <dbReference type="Proteomes" id="UP000466442"/>
    </source>
</evidence>
<name>A0A8S9Y0Z4_APOLU</name>
<accession>A0A8S9Y0Z4</accession>
<dbReference type="OrthoDB" id="10261408at2759"/>
<evidence type="ECO:0000259" key="5">
    <source>
        <dbReference type="PROSITE" id="PS50097"/>
    </source>
</evidence>
<dbReference type="PROSITE" id="PS50157">
    <property type="entry name" value="ZINC_FINGER_C2H2_2"/>
    <property type="match status" value="2"/>
</dbReference>
<feature type="region of interest" description="Disordered" evidence="4">
    <location>
        <begin position="221"/>
        <end position="348"/>
    </location>
</feature>
<keyword evidence="2" id="KW-0539">Nucleus</keyword>
<dbReference type="AlphaFoldDB" id="A0A8S9Y0Z4"/>
<reference evidence="7" key="1">
    <citation type="journal article" date="2021" name="Mol. Ecol. Resour.">
        <title>Apolygus lucorum genome provides insights into omnivorousness and mesophyll feeding.</title>
        <authorList>
            <person name="Liu Y."/>
            <person name="Liu H."/>
            <person name="Wang H."/>
            <person name="Huang T."/>
            <person name="Liu B."/>
            <person name="Yang B."/>
            <person name="Yin L."/>
            <person name="Li B."/>
            <person name="Zhang Y."/>
            <person name="Zhang S."/>
            <person name="Jiang F."/>
            <person name="Zhang X."/>
            <person name="Ren Y."/>
            <person name="Wang B."/>
            <person name="Wang S."/>
            <person name="Lu Y."/>
            <person name="Wu K."/>
            <person name="Fan W."/>
            <person name="Wang G."/>
        </authorList>
    </citation>
    <scope>NUCLEOTIDE SEQUENCE</scope>
    <source>
        <strain evidence="7">12Hb</strain>
    </source>
</reference>
<keyword evidence="8" id="KW-1185">Reference proteome</keyword>
<dbReference type="SUPFAM" id="SSF57667">
    <property type="entry name" value="beta-beta-alpha zinc fingers"/>
    <property type="match status" value="1"/>
</dbReference>
<evidence type="ECO:0000313" key="7">
    <source>
        <dbReference type="EMBL" id="KAF6214960.1"/>
    </source>
</evidence>
<keyword evidence="3" id="KW-0479">Metal-binding</keyword>
<evidence type="ECO:0000256" key="3">
    <source>
        <dbReference type="PROSITE-ProRule" id="PRU00042"/>
    </source>
</evidence>
<feature type="compositionally biased region" description="Basic and acidic residues" evidence="4">
    <location>
        <begin position="174"/>
        <end position="187"/>
    </location>
</feature>
<gene>
    <name evidence="7" type="ORF">GE061_009705</name>
</gene>
<comment type="caution">
    <text evidence="7">The sequence shown here is derived from an EMBL/GenBank/DDBJ whole genome shotgun (WGS) entry which is preliminary data.</text>
</comment>
<dbReference type="FunFam" id="3.30.160.60:FF:002618">
    <property type="entry name" value="Bmp-induced factor"/>
    <property type="match status" value="1"/>
</dbReference>
<evidence type="ECO:0008006" key="9">
    <source>
        <dbReference type="Google" id="ProtNLM"/>
    </source>
</evidence>
<dbReference type="SMART" id="SM00355">
    <property type="entry name" value="ZnF_C2H2"/>
    <property type="match status" value="2"/>
</dbReference>
<evidence type="ECO:0000256" key="4">
    <source>
        <dbReference type="SAM" id="MobiDB-lite"/>
    </source>
</evidence>
<dbReference type="SMART" id="SM00225">
    <property type="entry name" value="BTB"/>
    <property type="match status" value="1"/>
</dbReference>
<dbReference type="InterPro" id="IPR036236">
    <property type="entry name" value="Znf_C2H2_sf"/>
</dbReference>
<feature type="compositionally biased region" description="Polar residues" evidence="4">
    <location>
        <begin position="162"/>
        <end position="173"/>
    </location>
</feature>
<dbReference type="Pfam" id="PF00096">
    <property type="entry name" value="zf-C2H2"/>
    <property type="match status" value="1"/>
</dbReference>
<dbReference type="PANTHER" id="PTHR23110">
    <property type="entry name" value="BTB DOMAIN TRANSCRIPTION FACTOR"/>
    <property type="match status" value="1"/>
</dbReference>
<keyword evidence="3" id="KW-0863">Zinc-finger</keyword>
<feature type="domain" description="C2H2-type" evidence="6">
    <location>
        <begin position="399"/>
        <end position="427"/>
    </location>
</feature>
<dbReference type="InterPro" id="IPR051095">
    <property type="entry name" value="Dros_DevTransReg"/>
</dbReference>
<evidence type="ECO:0000259" key="6">
    <source>
        <dbReference type="PROSITE" id="PS50157"/>
    </source>
</evidence>
<dbReference type="Gene3D" id="3.30.710.10">
    <property type="entry name" value="Potassium Channel Kv1.1, Chain A"/>
    <property type="match status" value="1"/>
</dbReference>
<dbReference type="Proteomes" id="UP000466442">
    <property type="component" value="Unassembled WGS sequence"/>
</dbReference>
<dbReference type="GO" id="GO:0005634">
    <property type="term" value="C:nucleus"/>
    <property type="evidence" value="ECO:0007669"/>
    <property type="project" value="UniProtKB-SubCell"/>
</dbReference>
<keyword evidence="3" id="KW-0862">Zinc</keyword>
<feature type="region of interest" description="Disordered" evidence="4">
    <location>
        <begin position="124"/>
        <end position="200"/>
    </location>
</feature>
<dbReference type="EMBL" id="WIXP02000002">
    <property type="protein sequence ID" value="KAF6214960.1"/>
    <property type="molecule type" value="Genomic_DNA"/>
</dbReference>
<dbReference type="GO" id="GO:0003006">
    <property type="term" value="P:developmental process involved in reproduction"/>
    <property type="evidence" value="ECO:0007669"/>
    <property type="project" value="UniProtKB-ARBA"/>
</dbReference>
<dbReference type="InterPro" id="IPR013087">
    <property type="entry name" value="Znf_C2H2_type"/>
</dbReference>
<feature type="compositionally biased region" description="Low complexity" evidence="4">
    <location>
        <begin position="127"/>
        <end position="140"/>
    </location>
</feature>
<feature type="domain" description="C2H2-type" evidence="6">
    <location>
        <begin position="427"/>
        <end position="455"/>
    </location>
</feature>
<dbReference type="GO" id="GO:0048513">
    <property type="term" value="P:animal organ development"/>
    <property type="evidence" value="ECO:0007669"/>
    <property type="project" value="UniProtKB-ARBA"/>
</dbReference>
<dbReference type="PANTHER" id="PTHR23110:SF94">
    <property type="entry name" value="ZINC FINGER PROTEIN CHINMO"/>
    <property type="match status" value="1"/>
</dbReference>
<dbReference type="GO" id="GO:0048666">
    <property type="term" value="P:neuron development"/>
    <property type="evidence" value="ECO:0007669"/>
    <property type="project" value="UniProtKB-ARBA"/>
</dbReference>
<dbReference type="InterPro" id="IPR000210">
    <property type="entry name" value="BTB/POZ_dom"/>
</dbReference>
<evidence type="ECO:0000256" key="1">
    <source>
        <dbReference type="ARBA" id="ARBA00004123"/>
    </source>
</evidence>
<dbReference type="Gene3D" id="3.30.160.60">
    <property type="entry name" value="Classic Zinc Finger"/>
    <property type="match status" value="1"/>
</dbReference>
<proteinExistence type="predicted"/>
<dbReference type="CDD" id="cd18315">
    <property type="entry name" value="BTB_POZ_BAB-like"/>
    <property type="match status" value="1"/>
</dbReference>
<evidence type="ECO:0000256" key="2">
    <source>
        <dbReference type="ARBA" id="ARBA00023242"/>
    </source>
</evidence>
<comment type="subcellular location">
    <subcellularLocation>
        <location evidence="1">Nucleus</location>
    </subcellularLocation>
</comment>
<organism evidence="7 8">
    <name type="scientific">Apolygus lucorum</name>
    <name type="common">Small green plant bug</name>
    <name type="synonym">Lygocoris lucorum</name>
    <dbReference type="NCBI Taxonomy" id="248454"/>
    <lineage>
        <taxon>Eukaryota</taxon>
        <taxon>Metazoa</taxon>
        <taxon>Ecdysozoa</taxon>
        <taxon>Arthropoda</taxon>
        <taxon>Hexapoda</taxon>
        <taxon>Insecta</taxon>
        <taxon>Pterygota</taxon>
        <taxon>Neoptera</taxon>
        <taxon>Paraneoptera</taxon>
        <taxon>Hemiptera</taxon>
        <taxon>Heteroptera</taxon>
        <taxon>Panheteroptera</taxon>
        <taxon>Cimicomorpha</taxon>
        <taxon>Miridae</taxon>
        <taxon>Mirini</taxon>
        <taxon>Apolygus</taxon>
    </lineage>
</organism>
<dbReference type="PROSITE" id="PS50097">
    <property type="entry name" value="BTB"/>
    <property type="match status" value="1"/>
</dbReference>
<dbReference type="GO" id="GO:0008270">
    <property type="term" value="F:zinc ion binding"/>
    <property type="evidence" value="ECO:0007669"/>
    <property type="project" value="UniProtKB-KW"/>
</dbReference>
<dbReference type="GO" id="GO:0006357">
    <property type="term" value="P:regulation of transcription by RNA polymerase II"/>
    <property type="evidence" value="ECO:0007669"/>
    <property type="project" value="TreeGrafter"/>
</dbReference>
<dbReference type="Pfam" id="PF00651">
    <property type="entry name" value="BTB"/>
    <property type="match status" value="1"/>
</dbReference>
<dbReference type="PROSITE" id="PS00028">
    <property type="entry name" value="ZINC_FINGER_C2H2_1"/>
    <property type="match status" value="2"/>
</dbReference>
<feature type="compositionally biased region" description="Low complexity" evidence="4">
    <location>
        <begin position="291"/>
        <end position="307"/>
    </location>
</feature>
<feature type="compositionally biased region" description="Low complexity" evidence="4">
    <location>
        <begin position="239"/>
        <end position="257"/>
    </location>
</feature>